<dbReference type="Proteomes" id="UP001159405">
    <property type="component" value="Unassembled WGS sequence"/>
</dbReference>
<accession>A0ABN8QFN2</accession>
<evidence type="ECO:0000313" key="1">
    <source>
        <dbReference type="EMBL" id="CAH3163645.1"/>
    </source>
</evidence>
<reference evidence="1 2" key="1">
    <citation type="submission" date="2022-05" db="EMBL/GenBank/DDBJ databases">
        <authorList>
            <consortium name="Genoscope - CEA"/>
            <person name="William W."/>
        </authorList>
    </citation>
    <scope>NUCLEOTIDE SEQUENCE [LARGE SCALE GENOMIC DNA]</scope>
</reference>
<dbReference type="PANTHER" id="PTHR34485">
    <property type="entry name" value="PROLINE-RICH, LACRIMAL 1"/>
    <property type="match status" value="1"/>
</dbReference>
<gene>
    <name evidence="1" type="ORF">PLOB_00005956</name>
</gene>
<proteinExistence type="predicted"/>
<protein>
    <submittedName>
        <fullName evidence="1">Uncharacterized protein</fullName>
    </submittedName>
</protein>
<organism evidence="1 2">
    <name type="scientific">Porites lobata</name>
    <dbReference type="NCBI Taxonomy" id="104759"/>
    <lineage>
        <taxon>Eukaryota</taxon>
        <taxon>Metazoa</taxon>
        <taxon>Cnidaria</taxon>
        <taxon>Anthozoa</taxon>
        <taxon>Hexacorallia</taxon>
        <taxon>Scleractinia</taxon>
        <taxon>Fungiina</taxon>
        <taxon>Poritidae</taxon>
        <taxon>Porites</taxon>
    </lineage>
</organism>
<dbReference type="EMBL" id="CALNXK010000126">
    <property type="protein sequence ID" value="CAH3163645.1"/>
    <property type="molecule type" value="Genomic_DNA"/>
</dbReference>
<comment type="caution">
    <text evidence="1">The sequence shown here is derived from an EMBL/GenBank/DDBJ whole genome shotgun (WGS) entry which is preliminary data.</text>
</comment>
<name>A0ABN8QFN2_9CNID</name>
<dbReference type="PANTHER" id="PTHR34485:SF2">
    <property type="entry name" value="PROLINE RICH, LACRIMAL 1"/>
    <property type="match status" value="1"/>
</dbReference>
<keyword evidence="2" id="KW-1185">Reference proteome</keyword>
<evidence type="ECO:0000313" key="2">
    <source>
        <dbReference type="Proteomes" id="UP001159405"/>
    </source>
</evidence>
<sequence length="164" mass="18039">MTNQLESLLDQVNNICQCSTSGCNGILVPSGMEDKGLGGAITIRIACSGCGNSIHYASSMVCLTERRRNSVSLALGLCFLIWGHGYPIYHKVLRLGLGLQTLAYKNFFRIIRIAHPFVKTVLDEICEMGKNEMKMKNPSELGSWKKAVTTSDGCWLIRGPHSQC</sequence>